<name>A0A1T5CJG8_9SPHI</name>
<protein>
    <submittedName>
        <fullName evidence="1">Lauroyl/myristoyl acyltransferase</fullName>
    </submittedName>
</protein>
<dbReference type="OrthoDB" id="1373292at2"/>
<dbReference type="GO" id="GO:0016746">
    <property type="term" value="F:acyltransferase activity"/>
    <property type="evidence" value="ECO:0007669"/>
    <property type="project" value="UniProtKB-KW"/>
</dbReference>
<evidence type="ECO:0000313" key="1">
    <source>
        <dbReference type="EMBL" id="SKB59486.1"/>
    </source>
</evidence>
<dbReference type="STRING" id="623280.SAMN05660226_02267"/>
<reference evidence="1 2" key="1">
    <citation type="submission" date="2017-02" db="EMBL/GenBank/DDBJ databases">
        <authorList>
            <person name="Peterson S.W."/>
        </authorList>
    </citation>
    <scope>NUCLEOTIDE SEQUENCE [LARGE SCALE GENOMIC DNA]</scope>
    <source>
        <strain evidence="1 2">DSM 22899</strain>
    </source>
</reference>
<dbReference type="Proteomes" id="UP000190541">
    <property type="component" value="Unassembled WGS sequence"/>
</dbReference>
<proteinExistence type="predicted"/>
<keyword evidence="2" id="KW-1185">Reference proteome</keyword>
<evidence type="ECO:0000313" key="2">
    <source>
        <dbReference type="Proteomes" id="UP000190541"/>
    </source>
</evidence>
<sequence>MNPLDKYKYLDYPQAVEAITNDTMAFNPFAHERGSRLFAFFTANLANFLPDIPYASHLPLLREWVRNQWLAWLEQGYFAGKLPIRIVGWEEALVARIREQPGIVCTMHTGSYRLPSYLLGHARIPFALAVSRQVVRKQGAAFRSLHKRLRLPGKARMHIVEADSPGGVLAMARLLKQGYQLLIYIDGDLGASPVEAGNLTPTPFLGRQLLVRRGVPFLSARLGVPIHPLLCFRREQNECLEVIAPPPIVADGGPTEGYMASATAAIYGALAEQLRYRPAQWENWPYLHRVTAAMPDDEQFAGPPDVQAALSQLTPAHYALFAAQGKYYLIRKVGYKTVVIDKVLYDSLMEYWYGVPVDA</sequence>
<dbReference type="EMBL" id="FUYS01000004">
    <property type="protein sequence ID" value="SKB59486.1"/>
    <property type="molecule type" value="Genomic_DNA"/>
</dbReference>
<accession>A0A1T5CJG8</accession>
<organism evidence="1 2">
    <name type="scientific">Parapedobacter luteus</name>
    <dbReference type="NCBI Taxonomy" id="623280"/>
    <lineage>
        <taxon>Bacteria</taxon>
        <taxon>Pseudomonadati</taxon>
        <taxon>Bacteroidota</taxon>
        <taxon>Sphingobacteriia</taxon>
        <taxon>Sphingobacteriales</taxon>
        <taxon>Sphingobacteriaceae</taxon>
        <taxon>Parapedobacter</taxon>
    </lineage>
</organism>
<dbReference type="AlphaFoldDB" id="A0A1T5CJG8"/>
<gene>
    <name evidence="1" type="ORF">SAMN05660226_02267</name>
</gene>
<dbReference type="RefSeq" id="WP_079716938.1">
    <property type="nucleotide sequence ID" value="NZ_FUYS01000004.1"/>
</dbReference>
<keyword evidence="1" id="KW-0808">Transferase</keyword>
<keyword evidence="1" id="KW-0012">Acyltransferase</keyword>